<evidence type="ECO:0000313" key="2">
    <source>
        <dbReference type="Proteomes" id="UP000252733"/>
    </source>
</evidence>
<dbReference type="AlphaFoldDB" id="A0A2T0XPF4"/>
<comment type="caution">
    <text evidence="1">The sequence shown here is derived from an EMBL/GenBank/DDBJ whole genome shotgun (WGS) entry which is preliminary data.</text>
</comment>
<organism evidence="1 2">
    <name type="scientific">Marinilabilia salmonicolor</name>
    <dbReference type="NCBI Taxonomy" id="989"/>
    <lineage>
        <taxon>Bacteria</taxon>
        <taxon>Pseudomonadati</taxon>
        <taxon>Bacteroidota</taxon>
        <taxon>Bacteroidia</taxon>
        <taxon>Marinilabiliales</taxon>
        <taxon>Marinilabiliaceae</taxon>
        <taxon>Marinilabilia</taxon>
    </lineage>
</organism>
<protein>
    <submittedName>
        <fullName evidence="1">Uncharacterized protein</fullName>
    </submittedName>
</protein>
<keyword evidence="2" id="KW-1185">Reference proteome</keyword>
<dbReference type="EMBL" id="QPIZ01000022">
    <property type="protein sequence ID" value="RCW30426.1"/>
    <property type="molecule type" value="Genomic_DNA"/>
</dbReference>
<accession>A0A2T0XPF4</accession>
<evidence type="ECO:0000313" key="1">
    <source>
        <dbReference type="EMBL" id="RCW30426.1"/>
    </source>
</evidence>
<reference evidence="1 2" key="1">
    <citation type="submission" date="2018-07" db="EMBL/GenBank/DDBJ databases">
        <title>Freshwater and sediment microbial communities from various areas in North America, analyzing microbe dynamics in response to fracking.</title>
        <authorList>
            <person name="Lamendella R."/>
        </authorList>
    </citation>
    <scope>NUCLEOTIDE SEQUENCE [LARGE SCALE GENOMIC DNA]</scope>
    <source>
        <strain evidence="1 2">160A</strain>
    </source>
</reference>
<dbReference type="RefSeq" id="WP_106152230.1">
    <property type="nucleotide sequence ID" value="NZ_PVTS01000004.1"/>
</dbReference>
<proteinExistence type="predicted"/>
<gene>
    <name evidence="1" type="ORF">DFO77_12276</name>
</gene>
<sequence>MKAVEFTSNLKNKTITVPENISGYLENGKKVRVILLLEDNNNTNDSSQNKEYKAAGSLKRFASSNKVAEEKTAWEKHVKDKYENH</sequence>
<dbReference type="Proteomes" id="UP000252733">
    <property type="component" value="Unassembled WGS sequence"/>
</dbReference>
<name>A0A2T0XPF4_9BACT</name>